<protein>
    <submittedName>
        <fullName evidence="1">Uncharacterized protein</fullName>
    </submittedName>
</protein>
<evidence type="ECO:0000313" key="2">
    <source>
        <dbReference type="Proteomes" id="UP000053815"/>
    </source>
</evidence>
<dbReference type="Proteomes" id="UP000053815">
    <property type="component" value="Unassembled WGS sequence"/>
</dbReference>
<sequence>MQRFKFYLKSANIYESLKGQGGEEADARYIQDIQKVWNELKDNPGIFQIPKPHKMHATDIDFKTGAKKQRARLYCAGHSLEGQAAQ</sequence>
<dbReference type="EMBL" id="DF836348">
    <property type="protein sequence ID" value="GAN04286.1"/>
    <property type="molecule type" value="Genomic_DNA"/>
</dbReference>
<organism evidence="1">
    <name type="scientific">Mucor ambiguus</name>
    <dbReference type="NCBI Taxonomy" id="91626"/>
    <lineage>
        <taxon>Eukaryota</taxon>
        <taxon>Fungi</taxon>
        <taxon>Fungi incertae sedis</taxon>
        <taxon>Mucoromycota</taxon>
        <taxon>Mucoromycotina</taxon>
        <taxon>Mucoromycetes</taxon>
        <taxon>Mucorales</taxon>
        <taxon>Mucorineae</taxon>
        <taxon>Mucoraceae</taxon>
        <taxon>Mucor</taxon>
    </lineage>
</organism>
<name>A0A0C9M4Q5_9FUNG</name>
<accession>A0A0C9M4Q5</accession>
<evidence type="ECO:0000313" key="1">
    <source>
        <dbReference type="EMBL" id="GAN04286.1"/>
    </source>
</evidence>
<proteinExistence type="predicted"/>
<dbReference type="STRING" id="91626.A0A0C9M4Q5"/>
<gene>
    <name evidence="1" type="ORF">MAM1_0059d03746</name>
</gene>
<dbReference type="AlphaFoldDB" id="A0A0C9M4Q5"/>
<reference evidence="1" key="1">
    <citation type="submission" date="2014-09" db="EMBL/GenBank/DDBJ databases">
        <title>Draft genome sequence of an oleaginous Mucoromycotina fungus Mucor ambiguus NBRC6742.</title>
        <authorList>
            <person name="Takeda I."/>
            <person name="Yamane N."/>
            <person name="Morita T."/>
            <person name="Tamano K."/>
            <person name="Machida M."/>
            <person name="Baker S."/>
            <person name="Koike H."/>
        </authorList>
    </citation>
    <scope>NUCLEOTIDE SEQUENCE</scope>
    <source>
        <strain evidence="1">NBRC 6742</strain>
    </source>
</reference>
<keyword evidence="2" id="KW-1185">Reference proteome</keyword>